<name>A0A9Y4N6W1_9TELE</name>
<dbReference type="Gene3D" id="3.30.497.10">
    <property type="entry name" value="Antithrombin, subunit I, domain 2"/>
    <property type="match status" value="1"/>
</dbReference>
<dbReference type="InterPro" id="IPR023795">
    <property type="entry name" value="Serpin_CS"/>
</dbReference>
<dbReference type="SMART" id="SM00093">
    <property type="entry name" value="SERPIN"/>
    <property type="match status" value="1"/>
</dbReference>
<dbReference type="Gene3D" id="2.30.39.10">
    <property type="entry name" value="Alpha-1-antitrypsin, domain 1"/>
    <property type="match status" value="1"/>
</dbReference>
<keyword evidence="3" id="KW-0732">Signal</keyword>
<dbReference type="GO" id="GO:0005783">
    <property type="term" value="C:endoplasmic reticulum"/>
    <property type="evidence" value="ECO:0007669"/>
    <property type="project" value="TreeGrafter"/>
</dbReference>
<feature type="domain" description="Serpin" evidence="4">
    <location>
        <begin position="68"/>
        <end position="426"/>
    </location>
</feature>
<dbReference type="PROSITE" id="PS00284">
    <property type="entry name" value="SERPIN"/>
    <property type="match status" value="1"/>
</dbReference>
<keyword evidence="5" id="KW-1185">Reference proteome</keyword>
<dbReference type="InterPro" id="IPR042178">
    <property type="entry name" value="Serpin_sf_1"/>
</dbReference>
<accession>A0A9Y4N6W1</accession>
<dbReference type="CTD" id="554550"/>
<evidence type="ECO:0000256" key="1">
    <source>
        <dbReference type="RuleBase" id="RU000411"/>
    </source>
</evidence>
<comment type="similarity">
    <text evidence="1">Belongs to the serpin family.</text>
</comment>
<dbReference type="GO" id="GO:0005615">
    <property type="term" value="C:extracellular space"/>
    <property type="evidence" value="ECO:0007669"/>
    <property type="project" value="InterPro"/>
</dbReference>
<dbReference type="SUPFAM" id="SSF56574">
    <property type="entry name" value="Serpins"/>
    <property type="match status" value="1"/>
</dbReference>
<dbReference type="Pfam" id="PF00079">
    <property type="entry name" value="Serpin"/>
    <property type="match status" value="1"/>
</dbReference>
<dbReference type="Proteomes" id="UP000694891">
    <property type="component" value="Unplaced"/>
</dbReference>
<evidence type="ECO:0000256" key="2">
    <source>
        <dbReference type="SAM" id="MobiDB-lite"/>
    </source>
</evidence>
<organism evidence="5 6">
    <name type="scientific">Stegastes partitus</name>
    <name type="common">bicolor damselfish</name>
    <dbReference type="NCBI Taxonomy" id="144197"/>
    <lineage>
        <taxon>Eukaryota</taxon>
        <taxon>Metazoa</taxon>
        <taxon>Chordata</taxon>
        <taxon>Craniata</taxon>
        <taxon>Vertebrata</taxon>
        <taxon>Euteleostomi</taxon>
        <taxon>Actinopterygii</taxon>
        <taxon>Neopterygii</taxon>
        <taxon>Teleostei</taxon>
        <taxon>Neoteleostei</taxon>
        <taxon>Acanthomorphata</taxon>
        <taxon>Ovalentaria</taxon>
        <taxon>Pomacentridae</taxon>
        <taxon>Stegastes</taxon>
    </lineage>
</organism>
<dbReference type="GO" id="GO:0004867">
    <property type="term" value="F:serine-type endopeptidase inhibitor activity"/>
    <property type="evidence" value="ECO:0007669"/>
    <property type="project" value="InterPro"/>
</dbReference>
<dbReference type="AlphaFoldDB" id="A0A9Y4N6W1"/>
<feature type="compositionally biased region" description="Pro residues" evidence="2">
    <location>
        <begin position="50"/>
        <end position="60"/>
    </location>
</feature>
<feature type="chain" id="PRO_5041283143" evidence="3">
    <location>
        <begin position="36"/>
        <end position="435"/>
    </location>
</feature>
<proteinExistence type="inferred from homology"/>
<dbReference type="RefSeq" id="XP_008284428.1">
    <property type="nucleotide sequence ID" value="XM_008286206.1"/>
</dbReference>
<evidence type="ECO:0000259" key="4">
    <source>
        <dbReference type="SMART" id="SM00093"/>
    </source>
</evidence>
<evidence type="ECO:0000256" key="3">
    <source>
        <dbReference type="SAM" id="SignalP"/>
    </source>
</evidence>
<feature type="region of interest" description="Disordered" evidence="2">
    <location>
        <begin position="41"/>
        <end position="60"/>
    </location>
</feature>
<feature type="signal peptide" evidence="3">
    <location>
        <begin position="1"/>
        <end position="35"/>
    </location>
</feature>
<evidence type="ECO:0000313" key="5">
    <source>
        <dbReference type="Proteomes" id="UP000694891"/>
    </source>
</evidence>
<reference evidence="6" key="1">
    <citation type="submission" date="2025-08" db="UniProtKB">
        <authorList>
            <consortium name="RefSeq"/>
        </authorList>
    </citation>
    <scope>IDENTIFICATION</scope>
</reference>
<sequence length="435" mass="47406">MKRTPRHTMISWRSTMLPRLHFCLLISLPVLLVQGSATNSAKTSPAAPASAPPRPPPPLGDPTWALGLRLYQALRSDSSSVNTLFSPLLVAASLEALGEGSAGNTASQVQDLLKPASPSKAGAQAGELLSESLKRFSDANGTSFHLHASSAVFLKQAPAFSQEFVKKSQSRFRLQHQTLEKGDSKADQKRLHDWAKAELNGLEGGPLETEIKVKAGGLILANALRFKGLWERQFSEESTDLRTFLGKKYTKVMMMHRAGLYRRHEDIDNMVQLLEAPLWGGKASIMLLMPFHVESLARLDKLLTLELLSKWLEKANVTSVAISLPKANVTSTLSLQKQLSALGLTDAWDQKVADFSGVSDKSKGKLHLGGVVHWASLELAAQAGKGDLEDESVEKPKLFYADHPFIVFVRDNTTGALLLMGALDHAEGEALHDEL</sequence>
<evidence type="ECO:0000313" key="6">
    <source>
        <dbReference type="RefSeq" id="XP_008284428.1"/>
    </source>
</evidence>
<gene>
    <name evidence="6" type="primary">serpinh2</name>
</gene>
<dbReference type="InterPro" id="IPR036186">
    <property type="entry name" value="Serpin_sf"/>
</dbReference>
<protein>
    <submittedName>
        <fullName evidence="6">Serine (Or cysteine) peptidase inhibitor, clade H, member 2 isoform X1</fullName>
    </submittedName>
</protein>
<dbReference type="InterPro" id="IPR023796">
    <property type="entry name" value="Serpin_dom"/>
</dbReference>
<dbReference type="InterPro" id="IPR042185">
    <property type="entry name" value="Serpin_sf_2"/>
</dbReference>
<dbReference type="PANTHER" id="PTHR11461">
    <property type="entry name" value="SERINE PROTEASE INHIBITOR, SERPIN"/>
    <property type="match status" value="1"/>
</dbReference>
<dbReference type="GO" id="GO:0030199">
    <property type="term" value="P:collagen fibril organization"/>
    <property type="evidence" value="ECO:0007669"/>
    <property type="project" value="TreeGrafter"/>
</dbReference>
<dbReference type="PANTHER" id="PTHR11461:SF290">
    <property type="entry name" value="SERINE (OR CYSTEINE) PEPTIDASE INHIBITOR, CLADE H, MEMBER 2"/>
    <property type="match status" value="1"/>
</dbReference>
<dbReference type="InterPro" id="IPR000215">
    <property type="entry name" value="Serpin_fam"/>
</dbReference>